<keyword evidence="4 12" id="KW-0894">Sodium channel</keyword>
<evidence type="ECO:0000256" key="3">
    <source>
        <dbReference type="ARBA" id="ARBA00022448"/>
    </source>
</evidence>
<evidence type="ECO:0000256" key="12">
    <source>
        <dbReference type="RuleBase" id="RU000679"/>
    </source>
</evidence>
<dbReference type="GO" id="GO:0015280">
    <property type="term" value="F:ligand-gated sodium channel activity"/>
    <property type="evidence" value="ECO:0007669"/>
    <property type="project" value="TreeGrafter"/>
</dbReference>
<keyword evidence="15" id="KW-1185">Reference proteome</keyword>
<evidence type="ECO:0000256" key="8">
    <source>
        <dbReference type="ARBA" id="ARBA00023065"/>
    </source>
</evidence>
<dbReference type="Gene3D" id="2.60.470.10">
    <property type="entry name" value="Acid-sensing ion channels like domains"/>
    <property type="match status" value="1"/>
</dbReference>
<dbReference type="Proteomes" id="UP000076502">
    <property type="component" value="Unassembled WGS sequence"/>
</dbReference>
<dbReference type="PANTHER" id="PTHR11690">
    <property type="entry name" value="AMILORIDE-SENSITIVE SODIUM CHANNEL-RELATED"/>
    <property type="match status" value="1"/>
</dbReference>
<dbReference type="OrthoDB" id="6502088at2759"/>
<evidence type="ECO:0000256" key="13">
    <source>
        <dbReference type="SAM" id="Phobius"/>
    </source>
</evidence>
<keyword evidence="7" id="KW-0915">Sodium</keyword>
<evidence type="ECO:0000256" key="9">
    <source>
        <dbReference type="ARBA" id="ARBA00023136"/>
    </source>
</evidence>
<gene>
    <name evidence="14" type="ORF">WN55_00074</name>
</gene>
<dbReference type="PANTHER" id="PTHR11690:SF237">
    <property type="entry name" value="PICKPOCKET 16-RELATED"/>
    <property type="match status" value="1"/>
</dbReference>
<dbReference type="Pfam" id="PF00858">
    <property type="entry name" value="ASC"/>
    <property type="match status" value="1"/>
</dbReference>
<name>A0A154NXS5_DUFNO</name>
<protein>
    <submittedName>
        <fullName evidence="14">Sodium channel protein Nach</fullName>
    </submittedName>
</protein>
<accession>A0A154NXS5</accession>
<evidence type="ECO:0000256" key="5">
    <source>
        <dbReference type="ARBA" id="ARBA00022692"/>
    </source>
</evidence>
<keyword evidence="8 12" id="KW-0406">Ion transport</keyword>
<evidence type="ECO:0000256" key="4">
    <source>
        <dbReference type="ARBA" id="ARBA00022461"/>
    </source>
</evidence>
<dbReference type="EMBL" id="KQ434772">
    <property type="protein sequence ID" value="KZC03894.1"/>
    <property type="molecule type" value="Genomic_DNA"/>
</dbReference>
<keyword evidence="5 12" id="KW-0812">Transmembrane</keyword>
<dbReference type="InterPro" id="IPR001873">
    <property type="entry name" value="ENaC"/>
</dbReference>
<dbReference type="STRING" id="178035.A0A154NXS5"/>
<comment type="similarity">
    <text evidence="2 12">Belongs to the amiloride-sensitive sodium channel (TC 1.A.6) family.</text>
</comment>
<dbReference type="PRINTS" id="PR01078">
    <property type="entry name" value="AMINACHANNEL"/>
</dbReference>
<keyword evidence="10 12" id="KW-0739">Sodium transport</keyword>
<evidence type="ECO:0000313" key="15">
    <source>
        <dbReference type="Proteomes" id="UP000076502"/>
    </source>
</evidence>
<keyword evidence="3 12" id="KW-0813">Transport</keyword>
<evidence type="ECO:0000256" key="6">
    <source>
        <dbReference type="ARBA" id="ARBA00022989"/>
    </source>
</evidence>
<comment type="subcellular location">
    <subcellularLocation>
        <location evidence="1">Membrane</location>
        <topology evidence="1">Multi-pass membrane protein</topology>
    </subcellularLocation>
</comment>
<proteinExistence type="inferred from homology"/>
<evidence type="ECO:0000256" key="2">
    <source>
        <dbReference type="ARBA" id="ARBA00007193"/>
    </source>
</evidence>
<evidence type="ECO:0000256" key="1">
    <source>
        <dbReference type="ARBA" id="ARBA00004141"/>
    </source>
</evidence>
<keyword evidence="9 13" id="KW-0472">Membrane</keyword>
<keyword evidence="6 13" id="KW-1133">Transmembrane helix</keyword>
<sequence>MIMTFTYDHYSGDRLSSVVRSTHHGIWHYPFPAVTMCDFNRVSLELTWKLVEKLKLPPSVSKEFIVQEMRLLNELLYPGRNEGNIRHNLSRLQNIFDANDLSIPMVIKAVTRNCESMMDACRIKTENVNCNELFEPSLSRDGLCCSFNYITRENSIGKEKDPLTMTSCGYQSGLTVLVNFNPDDYHATIVESVGIKVMLHDPYDYPGFDATTKLIAVNKYSFLTIQPEATSSTGTVRSIPLATRTCAFMDEIEPTGIYKNVKRKSVFAKYSFRNCLTECRASVIKTKCGCIPYYYSQNDTRVCNLKDVDCLNTFKYWYTTAWPGIDLSPKTLPTVQVDTKHRSCGCKPDCDFYHYSVENSVGTLHSQMFHHGLKYTNNIGEGNPSINQSIIHVFFGDLVSLQYRRDVRYSWRRIFATFGGLFGLFVGFNLMSIFEFVYFFVIRIITDVRTKTKNGKQKT</sequence>
<keyword evidence="11 12" id="KW-0407">Ion channel</keyword>
<organism evidence="14 15">
    <name type="scientific">Dufourea novaeangliae</name>
    <name type="common">Sweat bee</name>
    <dbReference type="NCBI Taxonomy" id="178035"/>
    <lineage>
        <taxon>Eukaryota</taxon>
        <taxon>Metazoa</taxon>
        <taxon>Ecdysozoa</taxon>
        <taxon>Arthropoda</taxon>
        <taxon>Hexapoda</taxon>
        <taxon>Insecta</taxon>
        <taxon>Pterygota</taxon>
        <taxon>Neoptera</taxon>
        <taxon>Endopterygota</taxon>
        <taxon>Hymenoptera</taxon>
        <taxon>Apocrita</taxon>
        <taxon>Aculeata</taxon>
        <taxon>Apoidea</taxon>
        <taxon>Anthophila</taxon>
        <taxon>Halictidae</taxon>
        <taxon>Rophitinae</taxon>
        <taxon>Dufourea</taxon>
    </lineage>
</organism>
<evidence type="ECO:0000313" key="14">
    <source>
        <dbReference type="EMBL" id="KZC03894.1"/>
    </source>
</evidence>
<reference evidence="14 15" key="1">
    <citation type="submission" date="2015-07" db="EMBL/GenBank/DDBJ databases">
        <title>The genome of Dufourea novaeangliae.</title>
        <authorList>
            <person name="Pan H."/>
            <person name="Kapheim K."/>
        </authorList>
    </citation>
    <scope>NUCLEOTIDE SEQUENCE [LARGE SCALE GENOMIC DNA]</scope>
    <source>
        <strain evidence="14">0120121106</strain>
        <tissue evidence="14">Whole body</tissue>
    </source>
</reference>
<dbReference type="Gene3D" id="1.10.287.770">
    <property type="entry name" value="YojJ-like"/>
    <property type="match status" value="1"/>
</dbReference>
<dbReference type="AlphaFoldDB" id="A0A154NXS5"/>
<evidence type="ECO:0000256" key="11">
    <source>
        <dbReference type="ARBA" id="ARBA00023303"/>
    </source>
</evidence>
<dbReference type="GO" id="GO:0005886">
    <property type="term" value="C:plasma membrane"/>
    <property type="evidence" value="ECO:0007669"/>
    <property type="project" value="TreeGrafter"/>
</dbReference>
<evidence type="ECO:0000256" key="7">
    <source>
        <dbReference type="ARBA" id="ARBA00023053"/>
    </source>
</evidence>
<evidence type="ECO:0000256" key="10">
    <source>
        <dbReference type="ARBA" id="ARBA00023201"/>
    </source>
</evidence>
<feature type="transmembrane region" description="Helical" evidence="13">
    <location>
        <begin position="414"/>
        <end position="441"/>
    </location>
</feature>